<dbReference type="InterPro" id="IPR036770">
    <property type="entry name" value="Ankyrin_rpt-contain_sf"/>
</dbReference>
<feature type="domain" description="Death" evidence="4">
    <location>
        <begin position="674"/>
        <end position="736"/>
    </location>
</feature>
<proteinExistence type="predicted"/>
<feature type="repeat" description="ANK" evidence="3">
    <location>
        <begin position="31"/>
        <end position="63"/>
    </location>
</feature>
<keyword evidence="1" id="KW-0677">Repeat</keyword>
<evidence type="ECO:0000313" key="5">
    <source>
        <dbReference type="EMBL" id="CAG2200675.1"/>
    </source>
</evidence>
<dbReference type="SMART" id="SM00248">
    <property type="entry name" value="ANK"/>
    <property type="match status" value="3"/>
</dbReference>
<dbReference type="SUPFAM" id="SSF48403">
    <property type="entry name" value="Ankyrin repeat"/>
    <property type="match status" value="1"/>
</dbReference>
<dbReference type="Gene3D" id="2.60.220.30">
    <property type="match status" value="1"/>
</dbReference>
<keyword evidence="2 3" id="KW-0040">ANK repeat</keyword>
<dbReference type="Gene3D" id="1.10.533.10">
    <property type="entry name" value="Death Domain, Fas"/>
    <property type="match status" value="1"/>
</dbReference>
<dbReference type="PROSITE" id="PS50088">
    <property type="entry name" value="ANK_REPEAT"/>
    <property type="match status" value="1"/>
</dbReference>
<dbReference type="GO" id="GO:0007165">
    <property type="term" value="P:signal transduction"/>
    <property type="evidence" value="ECO:0007669"/>
    <property type="project" value="InterPro"/>
</dbReference>
<accession>A0A8S3R0V4</accession>
<dbReference type="InterPro" id="IPR011029">
    <property type="entry name" value="DEATH-like_dom_sf"/>
</dbReference>
<evidence type="ECO:0000259" key="4">
    <source>
        <dbReference type="PROSITE" id="PS50017"/>
    </source>
</evidence>
<protein>
    <recommendedName>
        <fullName evidence="4">Death domain-containing protein</fullName>
    </recommendedName>
</protein>
<dbReference type="InterPro" id="IPR000488">
    <property type="entry name" value="Death_dom"/>
</dbReference>
<organism evidence="5 6">
    <name type="scientific">Mytilus edulis</name>
    <name type="common">Blue mussel</name>
    <dbReference type="NCBI Taxonomy" id="6550"/>
    <lineage>
        <taxon>Eukaryota</taxon>
        <taxon>Metazoa</taxon>
        <taxon>Spiralia</taxon>
        <taxon>Lophotrochozoa</taxon>
        <taxon>Mollusca</taxon>
        <taxon>Bivalvia</taxon>
        <taxon>Autobranchia</taxon>
        <taxon>Pteriomorphia</taxon>
        <taxon>Mytilida</taxon>
        <taxon>Mytiloidea</taxon>
        <taxon>Mytilidae</taxon>
        <taxon>Mytilinae</taxon>
        <taxon>Mytilus</taxon>
    </lineage>
</organism>
<keyword evidence="6" id="KW-1185">Reference proteome</keyword>
<evidence type="ECO:0000256" key="1">
    <source>
        <dbReference type="ARBA" id="ARBA00022737"/>
    </source>
</evidence>
<gene>
    <name evidence="5" type="ORF">MEDL_15309</name>
</gene>
<evidence type="ECO:0000256" key="3">
    <source>
        <dbReference type="PROSITE-ProRule" id="PRU00023"/>
    </source>
</evidence>
<dbReference type="AlphaFoldDB" id="A0A8S3R0V4"/>
<evidence type="ECO:0000256" key="2">
    <source>
        <dbReference type="ARBA" id="ARBA00023043"/>
    </source>
</evidence>
<name>A0A8S3R0V4_MYTED</name>
<dbReference type="InterPro" id="IPR002110">
    <property type="entry name" value="Ankyrin_rpt"/>
</dbReference>
<dbReference type="SUPFAM" id="SSF47986">
    <property type="entry name" value="DEATH domain"/>
    <property type="match status" value="1"/>
</dbReference>
<sequence>MELISLVKNKKSKEAIELIKERPNLDYGDENGYTCLHYASAGGLLEVIIAAAQHGVYVNQRDKDGETALFKAVKNSNIESMVALVAFKSTVNIINNSYKSPLDIAVAQKDAVVIELLCSFGSSVTFGGWALEGFDVDTLNKKDQKIMKTLINQLEREADINYGNYAFEVCYVNPTEDISICTDITLDTDNIINGFFLYCSKVIPEHTDFAMHLCSEDRIFSDVYEIKTWGDTPNNLDLQISVLGFVQENQLVVIMPLEGSVEGTITGQAFTEGNYREEYTKFDIKIDITKMKTAKFVILSQIRQEEFDVTQEAVKIIPQSESSAEINIPEGAFKSPGKLMLNVADTNDWNGEETVLFTNVLDLTMQNNVQPSKPVNMKLQLHPLTVSVDDFIILASHKDIPESEKDWEVCPTNINIEGNTVSFSAEHFTSFAVGLKNNFKKSAESATLAVLHYRPTEIFACLKKETNNRLTLIVEIALKHYGKKRRKYWRQNGFRLQTIEYKDTIVKDGEKLKIFVEGNFQIDTIRSSKEHIIFNNNKKRNYRTFHIISDQQEQPIGDVIIARASTKIVEQSIVETLTNNPKHGCFHGFCNNVVKVATTRKVAIENGIVELVRLPIDGQLFDENQDVGVDIDDPQYENQDVGVDIDDPQCTIPVLRKSSLFRLAKQLNEDECYKLAVQLNISEKKLSTIESKLEFKTAMFKIWRPSRPNETLVFNLVKALKTIDKCNEADAVQGAFADNVEFKPELLDR</sequence>
<dbReference type="PANTHER" id="PTHR24198:SF165">
    <property type="entry name" value="ANKYRIN REPEAT-CONTAINING PROTEIN-RELATED"/>
    <property type="match status" value="1"/>
</dbReference>
<dbReference type="Proteomes" id="UP000683360">
    <property type="component" value="Unassembled WGS sequence"/>
</dbReference>
<reference evidence="5" key="1">
    <citation type="submission" date="2021-03" db="EMBL/GenBank/DDBJ databases">
        <authorList>
            <person name="Bekaert M."/>
        </authorList>
    </citation>
    <scope>NUCLEOTIDE SEQUENCE</scope>
</reference>
<dbReference type="PANTHER" id="PTHR24198">
    <property type="entry name" value="ANKYRIN REPEAT AND PROTEIN KINASE DOMAIN-CONTAINING PROTEIN"/>
    <property type="match status" value="1"/>
</dbReference>
<comment type="caution">
    <text evidence="5">The sequence shown here is derived from an EMBL/GenBank/DDBJ whole genome shotgun (WGS) entry which is preliminary data.</text>
</comment>
<dbReference type="OrthoDB" id="6082201at2759"/>
<evidence type="ECO:0000313" key="6">
    <source>
        <dbReference type="Proteomes" id="UP000683360"/>
    </source>
</evidence>
<dbReference type="PROSITE" id="PS50017">
    <property type="entry name" value="DEATH_DOMAIN"/>
    <property type="match status" value="1"/>
</dbReference>
<dbReference type="Gene3D" id="1.25.40.20">
    <property type="entry name" value="Ankyrin repeat-containing domain"/>
    <property type="match status" value="1"/>
</dbReference>
<dbReference type="Pfam" id="PF00023">
    <property type="entry name" value="Ank"/>
    <property type="match status" value="1"/>
</dbReference>
<dbReference type="EMBL" id="CAJPWZ010000753">
    <property type="protein sequence ID" value="CAG2200675.1"/>
    <property type="molecule type" value="Genomic_DNA"/>
</dbReference>